<dbReference type="PANTHER" id="PTHR19376:SF11">
    <property type="entry name" value="DNA-DIRECTED RNA POLYMERASE I SUBUNIT RPA1"/>
    <property type="match status" value="1"/>
</dbReference>
<comment type="caution">
    <text evidence="9">The sequence shown here is derived from an EMBL/GenBank/DDBJ whole genome shotgun (WGS) entry which is preliminary data.</text>
</comment>
<evidence type="ECO:0000256" key="7">
    <source>
        <dbReference type="SAM" id="MobiDB-lite"/>
    </source>
</evidence>
<evidence type="ECO:0000259" key="8">
    <source>
        <dbReference type="Pfam" id="PF04997"/>
    </source>
</evidence>
<dbReference type="PANTHER" id="PTHR19376">
    <property type="entry name" value="DNA-DIRECTED RNA POLYMERASE"/>
    <property type="match status" value="1"/>
</dbReference>
<dbReference type="InterPro" id="IPR007080">
    <property type="entry name" value="RNA_pol_Rpb1_1"/>
</dbReference>
<dbReference type="Pfam" id="PF04997">
    <property type="entry name" value="RNA_pol_Rpb1_1"/>
    <property type="match status" value="1"/>
</dbReference>
<dbReference type="Proteomes" id="UP000075225">
    <property type="component" value="Unassembled WGS sequence"/>
</dbReference>
<dbReference type="Gene3D" id="4.10.860.120">
    <property type="entry name" value="RNA polymerase II, clamp domain"/>
    <property type="match status" value="1"/>
</dbReference>
<keyword evidence="6" id="KW-0804">Transcription</keyword>
<dbReference type="AlphaFoldDB" id="A0A151GZ52"/>
<dbReference type="GO" id="GO:0006351">
    <property type="term" value="P:DNA-templated transcription"/>
    <property type="evidence" value="ECO:0007669"/>
    <property type="project" value="InterPro"/>
</dbReference>
<dbReference type="GO" id="GO:0003677">
    <property type="term" value="F:DNA binding"/>
    <property type="evidence" value="ECO:0007669"/>
    <property type="project" value="InterPro"/>
</dbReference>
<evidence type="ECO:0000313" key="9">
    <source>
        <dbReference type="EMBL" id="KYK62387.1"/>
    </source>
</evidence>
<reference evidence="10" key="1">
    <citation type="submission" date="2016-03" db="EMBL/GenBank/DDBJ databases">
        <authorList>
            <person name="Sibley D."/>
            <person name="Venepally P."/>
            <person name="Karamycheva S."/>
            <person name="Hadjithomas M."/>
            <person name="Khan A."/>
            <person name="Brunk B."/>
            <person name="Roos D."/>
            <person name="Caler E."/>
            <person name="Lorenzi H."/>
        </authorList>
    </citation>
    <scope>NUCLEOTIDE SEQUENCE [LARGE SCALE GENOMIC DNA]</scope>
    <source>
        <strain evidence="10">TgCatPRC2</strain>
    </source>
</reference>
<feature type="region of interest" description="Disordered" evidence="7">
    <location>
        <begin position="199"/>
        <end position="254"/>
    </location>
</feature>
<proteinExistence type="inferred from homology"/>
<dbReference type="SUPFAM" id="SSF64484">
    <property type="entry name" value="beta and beta-prime subunits of DNA dependent RNA-polymerase"/>
    <property type="match status" value="1"/>
</dbReference>
<dbReference type="GO" id="GO:0003899">
    <property type="term" value="F:DNA-directed RNA polymerase activity"/>
    <property type="evidence" value="ECO:0007669"/>
    <property type="project" value="UniProtKB-EC"/>
</dbReference>
<feature type="domain" description="RNA polymerase Rpb1" evidence="8">
    <location>
        <begin position="11"/>
        <end position="149"/>
    </location>
</feature>
<accession>A0A151GZ52</accession>
<dbReference type="GO" id="GO:0005736">
    <property type="term" value="C:RNA polymerase I complex"/>
    <property type="evidence" value="ECO:0007669"/>
    <property type="project" value="TreeGrafter"/>
</dbReference>
<organism evidence="9 10">
    <name type="scientific">Toxoplasma gondii TgCatPRC2</name>
    <dbReference type="NCBI Taxonomy" id="1130821"/>
    <lineage>
        <taxon>Eukaryota</taxon>
        <taxon>Sar</taxon>
        <taxon>Alveolata</taxon>
        <taxon>Apicomplexa</taxon>
        <taxon>Conoidasida</taxon>
        <taxon>Coccidia</taxon>
        <taxon>Eucoccidiorida</taxon>
        <taxon>Eimeriorina</taxon>
        <taxon>Sarcocystidae</taxon>
        <taxon>Toxoplasma</taxon>
    </lineage>
</organism>
<evidence type="ECO:0000313" key="10">
    <source>
        <dbReference type="Proteomes" id="UP000075225"/>
    </source>
</evidence>
<protein>
    <recommendedName>
        <fullName evidence="2">DNA-directed RNA polymerase</fullName>
        <ecNumber evidence="2">2.7.7.6</ecNumber>
    </recommendedName>
</protein>
<keyword evidence="3 9" id="KW-0240">DNA-directed RNA polymerase</keyword>
<evidence type="ECO:0000256" key="3">
    <source>
        <dbReference type="ARBA" id="ARBA00022478"/>
    </source>
</evidence>
<name>A0A151GZ52_TOXGO</name>
<dbReference type="InterPro" id="IPR044893">
    <property type="entry name" value="RNA_pol_Rpb1_clamp_domain"/>
</dbReference>
<gene>
    <name evidence="9" type="ORF">TGPRC2_244880A</name>
</gene>
<sequence>MYDANATICSSVHSASLTLFSQDEVRALSSCKISDTNVFLDPHASSSSLSATFTAARGGGPVAVSGGLHDSRLGSLDGREICETCGCRSDCPGHLGHIDLALPVFQPIFLPSLVKVLKLSCLHCERLRVSTPAASLFVKAFELLQLGCFDEVEEASRCASSALRAPTRGGSAGLALPQSQRVAVLRIFRKIEEELQRRAGADAPLAASREAPASPAKGAQASVEFEDLEERASPGETRRKTRETQAAVTEKDEAKEQQRVARLLSESTDFEKEKTRLLLHSFGSDISATAWQVATWRKLRDLLWTRAAASSVCANCGR</sequence>
<keyword evidence="4" id="KW-0808">Transferase</keyword>
<comment type="similarity">
    <text evidence="1">Belongs to the RNA polymerase beta' chain family.</text>
</comment>
<evidence type="ECO:0000256" key="2">
    <source>
        <dbReference type="ARBA" id="ARBA00012418"/>
    </source>
</evidence>
<evidence type="ECO:0000256" key="4">
    <source>
        <dbReference type="ARBA" id="ARBA00022679"/>
    </source>
</evidence>
<dbReference type="EMBL" id="AHZP02003010">
    <property type="protein sequence ID" value="KYK62387.1"/>
    <property type="molecule type" value="Genomic_DNA"/>
</dbReference>
<dbReference type="EC" id="2.7.7.6" evidence="2"/>
<dbReference type="InterPro" id="IPR045867">
    <property type="entry name" value="DNA-dir_RpoC_beta_prime"/>
</dbReference>
<evidence type="ECO:0000256" key="5">
    <source>
        <dbReference type="ARBA" id="ARBA00022695"/>
    </source>
</evidence>
<evidence type="ECO:0000256" key="1">
    <source>
        <dbReference type="ARBA" id="ARBA00006460"/>
    </source>
</evidence>
<keyword evidence="5" id="KW-0548">Nucleotidyltransferase</keyword>
<evidence type="ECO:0000256" key="6">
    <source>
        <dbReference type="ARBA" id="ARBA00023163"/>
    </source>
</evidence>
<dbReference type="VEuPathDB" id="ToxoDB:TGPRC2_244880A"/>